<gene>
    <name evidence="1" type="ORF">CLV42_102281</name>
</gene>
<keyword evidence="2" id="KW-1185">Reference proteome</keyword>
<sequence length="66" mass="7444">MLLMTAITPSMYALSLMLNRYLWEPYYGIKYSYAENMLKRAPYGYSTASLVVRNAAIAPGVTSARQ</sequence>
<dbReference type="EMBL" id="PYGK01000002">
    <property type="protein sequence ID" value="PSL34708.1"/>
    <property type="molecule type" value="Genomic_DNA"/>
</dbReference>
<dbReference type="AlphaFoldDB" id="A0A2P8GL66"/>
<evidence type="ECO:0000313" key="1">
    <source>
        <dbReference type="EMBL" id="PSL34708.1"/>
    </source>
</evidence>
<organism evidence="1 2">
    <name type="scientific">Chitinophaga ginsengisoli</name>
    <dbReference type="NCBI Taxonomy" id="363837"/>
    <lineage>
        <taxon>Bacteria</taxon>
        <taxon>Pseudomonadati</taxon>
        <taxon>Bacteroidota</taxon>
        <taxon>Chitinophagia</taxon>
        <taxon>Chitinophagales</taxon>
        <taxon>Chitinophagaceae</taxon>
        <taxon>Chitinophaga</taxon>
    </lineage>
</organism>
<reference evidence="1 2" key="1">
    <citation type="submission" date="2018-03" db="EMBL/GenBank/DDBJ databases">
        <title>Genomic Encyclopedia of Archaeal and Bacterial Type Strains, Phase II (KMG-II): from individual species to whole genera.</title>
        <authorList>
            <person name="Goeker M."/>
        </authorList>
    </citation>
    <scope>NUCLEOTIDE SEQUENCE [LARGE SCALE GENOMIC DNA]</scope>
    <source>
        <strain evidence="1 2">DSM 18107</strain>
    </source>
</reference>
<comment type="caution">
    <text evidence="1">The sequence shown here is derived from an EMBL/GenBank/DDBJ whole genome shotgun (WGS) entry which is preliminary data.</text>
</comment>
<dbReference type="Proteomes" id="UP000240978">
    <property type="component" value="Unassembled WGS sequence"/>
</dbReference>
<proteinExistence type="predicted"/>
<accession>A0A2P8GL66</accession>
<protein>
    <submittedName>
        <fullName evidence="1">Uncharacterized protein</fullName>
    </submittedName>
</protein>
<name>A0A2P8GL66_9BACT</name>
<evidence type="ECO:0000313" key="2">
    <source>
        <dbReference type="Proteomes" id="UP000240978"/>
    </source>
</evidence>